<evidence type="ECO:0000256" key="7">
    <source>
        <dbReference type="HAMAP-Rule" id="MF_01416"/>
    </source>
</evidence>
<dbReference type="GO" id="GO:0045259">
    <property type="term" value="C:proton-transporting ATP synthase complex"/>
    <property type="evidence" value="ECO:0007669"/>
    <property type="project" value="UniProtKB-KW"/>
</dbReference>
<organism evidence="8 10">
    <name type="scientific">Roseburia inulinivorans</name>
    <dbReference type="NCBI Taxonomy" id="360807"/>
    <lineage>
        <taxon>Bacteria</taxon>
        <taxon>Bacillati</taxon>
        <taxon>Bacillota</taxon>
        <taxon>Clostridia</taxon>
        <taxon>Lachnospirales</taxon>
        <taxon>Lachnospiraceae</taxon>
        <taxon>Roseburia</taxon>
    </lineage>
</organism>
<dbReference type="GO" id="GO:0046933">
    <property type="term" value="F:proton-transporting ATP synthase activity, rotational mechanism"/>
    <property type="evidence" value="ECO:0007669"/>
    <property type="project" value="UniProtKB-UniRule"/>
</dbReference>
<evidence type="ECO:0000256" key="3">
    <source>
        <dbReference type="ARBA" id="ARBA00022781"/>
    </source>
</evidence>
<dbReference type="SUPFAM" id="SSF47928">
    <property type="entry name" value="N-terminal domain of the delta subunit of the F1F0-ATP synthase"/>
    <property type="match status" value="1"/>
</dbReference>
<name>A0A396AD90_9FIRM</name>
<dbReference type="Proteomes" id="UP000286271">
    <property type="component" value="Unassembled WGS sequence"/>
</dbReference>
<keyword evidence="7" id="KW-1003">Cell membrane</keyword>
<comment type="subcellular location">
    <subcellularLocation>
        <location evidence="7">Cell membrane</location>
        <topology evidence="7">Peripheral membrane protein</topology>
    </subcellularLocation>
    <subcellularLocation>
        <location evidence="1">Membrane</location>
    </subcellularLocation>
</comment>
<dbReference type="EMBL" id="QSIQ01000011">
    <property type="protein sequence ID" value="RHD03557.1"/>
    <property type="molecule type" value="Genomic_DNA"/>
</dbReference>
<keyword evidence="8" id="KW-0378">Hydrolase</keyword>
<comment type="function">
    <text evidence="7">This protein is part of the stalk that links CF(0) to CF(1). It either transmits conformational changes from CF(0) to CF(1) or is implicated in proton conduction.</text>
</comment>
<keyword evidence="6 7" id="KW-0066">ATP synthesis</keyword>
<keyword evidence="3 7" id="KW-0375">Hydrogen ion transport</keyword>
<evidence type="ECO:0000256" key="1">
    <source>
        <dbReference type="ARBA" id="ARBA00004370"/>
    </source>
</evidence>
<evidence type="ECO:0000256" key="5">
    <source>
        <dbReference type="ARBA" id="ARBA00023136"/>
    </source>
</evidence>
<dbReference type="GO" id="GO:0016787">
    <property type="term" value="F:hydrolase activity"/>
    <property type="evidence" value="ECO:0007669"/>
    <property type="project" value="UniProtKB-KW"/>
</dbReference>
<comment type="caution">
    <text evidence="8">The sequence shown here is derived from an EMBL/GenBank/DDBJ whole genome shotgun (WGS) entry which is preliminary data.</text>
</comment>
<dbReference type="GO" id="GO:0005886">
    <property type="term" value="C:plasma membrane"/>
    <property type="evidence" value="ECO:0007669"/>
    <property type="project" value="UniProtKB-SubCell"/>
</dbReference>
<keyword evidence="5 7" id="KW-0472">Membrane</keyword>
<evidence type="ECO:0000313" key="8">
    <source>
        <dbReference type="EMBL" id="RHD03557.1"/>
    </source>
</evidence>
<proteinExistence type="inferred from homology"/>
<sequence>MTQTANNYGTVLFELGITKEIVEKTKEIFELTSELPRVLNCPVVSRKEKHRMIERFFPQEIHHFLKELCDHEHMDVIEDVFAAYQNCYDEKNGILRAKMQCAEVPDETQLAQIRNYLAGKYKKTQVELEFEKKPELIAGFVLRVGDIEEDFSIRGRLDRLQQKLTWR</sequence>
<gene>
    <name evidence="7 8" type="primary">atpH</name>
    <name evidence="9" type="ORF">DW707_09725</name>
    <name evidence="8" type="ORF">DW813_08835</name>
</gene>
<dbReference type="PRINTS" id="PR00125">
    <property type="entry name" value="ATPASEDELTA"/>
</dbReference>
<comment type="function">
    <text evidence="7">F(1)F(0) ATP synthase produces ATP from ADP in the presence of a proton or sodium gradient. F-type ATPases consist of two structural domains, F(1) containing the extramembraneous catalytic core and F(0) containing the membrane proton channel, linked together by a central stalk and a peripheral stalk. During catalysis, ATP synthesis in the catalytic domain of F(1) is coupled via a rotary mechanism of the central stalk subunits to proton translocation.</text>
</comment>
<keyword evidence="7" id="KW-0139">CF(1)</keyword>
<dbReference type="Gene3D" id="1.10.520.20">
    <property type="entry name" value="N-terminal domain of the delta subunit of the F1F0-ATP synthase"/>
    <property type="match status" value="1"/>
</dbReference>
<dbReference type="NCBIfam" id="TIGR01145">
    <property type="entry name" value="ATP_synt_delta"/>
    <property type="match status" value="1"/>
</dbReference>
<dbReference type="PANTHER" id="PTHR11910">
    <property type="entry name" value="ATP SYNTHASE DELTA CHAIN"/>
    <property type="match status" value="1"/>
</dbReference>
<dbReference type="AlphaFoldDB" id="A0A396AD90"/>
<evidence type="ECO:0000313" key="9">
    <source>
        <dbReference type="EMBL" id="RHE97067.1"/>
    </source>
</evidence>
<dbReference type="InterPro" id="IPR026015">
    <property type="entry name" value="ATP_synth_OSCP/delta_N_sf"/>
</dbReference>
<dbReference type="RefSeq" id="WP_021924109.1">
    <property type="nucleotide sequence ID" value="NZ_CATYLF010000021.1"/>
</dbReference>
<reference evidence="10 11" key="1">
    <citation type="submission" date="2018-08" db="EMBL/GenBank/DDBJ databases">
        <title>A genome reference for cultivated species of the human gut microbiota.</title>
        <authorList>
            <person name="Zou Y."/>
            <person name="Xue W."/>
            <person name="Luo G."/>
        </authorList>
    </citation>
    <scope>NUCLEOTIDE SEQUENCE [LARGE SCALE GENOMIC DNA]</scope>
    <source>
        <strain evidence="9 11">AM27-11</strain>
        <strain evidence="8 10">AM32-8LB</strain>
    </source>
</reference>
<evidence type="ECO:0000256" key="4">
    <source>
        <dbReference type="ARBA" id="ARBA00023065"/>
    </source>
</evidence>
<accession>A0A396AD90</accession>
<evidence type="ECO:0000256" key="6">
    <source>
        <dbReference type="ARBA" id="ARBA00023310"/>
    </source>
</evidence>
<comment type="similarity">
    <text evidence="7">Belongs to the ATPase delta chain family.</text>
</comment>
<evidence type="ECO:0000313" key="11">
    <source>
        <dbReference type="Proteomes" id="UP000286271"/>
    </source>
</evidence>
<dbReference type="HAMAP" id="MF_01416">
    <property type="entry name" value="ATP_synth_delta_bact"/>
    <property type="match status" value="1"/>
</dbReference>
<dbReference type="EMBL" id="QSKW01000014">
    <property type="protein sequence ID" value="RHE97067.1"/>
    <property type="molecule type" value="Genomic_DNA"/>
</dbReference>
<keyword evidence="2 7" id="KW-0813">Transport</keyword>
<evidence type="ECO:0000313" key="10">
    <source>
        <dbReference type="Proteomes" id="UP000266391"/>
    </source>
</evidence>
<dbReference type="Pfam" id="PF00213">
    <property type="entry name" value="OSCP"/>
    <property type="match status" value="1"/>
</dbReference>
<evidence type="ECO:0000256" key="2">
    <source>
        <dbReference type="ARBA" id="ARBA00022448"/>
    </source>
</evidence>
<dbReference type="Proteomes" id="UP000266391">
    <property type="component" value="Unassembled WGS sequence"/>
</dbReference>
<keyword evidence="4 7" id="KW-0406">Ion transport</keyword>
<dbReference type="InterPro" id="IPR000711">
    <property type="entry name" value="ATPase_OSCP/dsu"/>
</dbReference>
<protein>
    <recommendedName>
        <fullName evidence="7">ATP synthase subunit delta</fullName>
    </recommendedName>
    <alternativeName>
        <fullName evidence="7">ATP synthase F(1) sector subunit delta</fullName>
    </alternativeName>
    <alternativeName>
        <fullName evidence="7">F-type ATPase subunit delta</fullName>
        <shortName evidence="7">F-ATPase subunit delta</shortName>
    </alternativeName>
</protein>